<reference evidence="2 3" key="1">
    <citation type="submission" date="2023-09" db="EMBL/GenBank/DDBJ databases">
        <title>Novel taxa isolated from Blanes Bay.</title>
        <authorList>
            <person name="Rey-Velasco X."/>
            <person name="Lucena T."/>
        </authorList>
    </citation>
    <scope>NUCLEOTIDE SEQUENCE [LARGE SCALE GENOMIC DNA]</scope>
    <source>
        <strain evidence="2 3">S356</strain>
    </source>
</reference>
<dbReference type="InterPro" id="IPR004360">
    <property type="entry name" value="Glyas_Fos-R_dOase_dom"/>
</dbReference>
<organism evidence="2 3">
    <name type="scientific">Asprobacillus argus</name>
    <dbReference type="NCBI Taxonomy" id="3076534"/>
    <lineage>
        <taxon>Bacteria</taxon>
        <taxon>Pseudomonadati</taxon>
        <taxon>Bacteroidota</taxon>
        <taxon>Flavobacteriia</taxon>
        <taxon>Flavobacteriales</taxon>
        <taxon>Flavobacteriaceae</taxon>
        <taxon>Asprobacillus</taxon>
    </lineage>
</organism>
<comment type="caution">
    <text evidence="2">The sequence shown here is derived from an EMBL/GenBank/DDBJ whole genome shotgun (WGS) entry which is preliminary data.</text>
</comment>
<dbReference type="InterPro" id="IPR029068">
    <property type="entry name" value="Glyas_Bleomycin-R_OHBP_Dase"/>
</dbReference>
<gene>
    <name evidence="2" type="ORF">RQM59_08165</name>
</gene>
<evidence type="ECO:0000313" key="3">
    <source>
        <dbReference type="Proteomes" id="UP001257277"/>
    </source>
</evidence>
<sequence length="257" mass="29711">MTNKLLGSAPLFFVTDIHKSVDYYCNVLGFTNTGLWGDPAFFSMPRRDNMIVMLQETESKQVNNNEKSWDAYFWVEDADALFTEFTDKGVIIDYPPEHKEAYGCYEFAIKDPDGYTLAFGQEVGTSQFDQYADAQETIFKFTSPVLASENVARDAAWYEKNVGFENVYNSTNYQEGPMDYAVLKKHNQLIHLQFQFPKDMTSTDLKFEVQNLAYIQQQLLEQKVITKKNVYPNTAWETNEIRFFDPSGNRITILESI</sequence>
<dbReference type="SUPFAM" id="SSF54593">
    <property type="entry name" value="Glyoxalase/Bleomycin resistance protein/Dihydroxybiphenyl dioxygenase"/>
    <property type="match status" value="2"/>
</dbReference>
<dbReference type="PANTHER" id="PTHR36503:SF1">
    <property type="entry name" value="BLR2520 PROTEIN"/>
    <property type="match status" value="1"/>
</dbReference>
<feature type="domain" description="VOC" evidence="1">
    <location>
        <begin position="140"/>
        <end position="256"/>
    </location>
</feature>
<dbReference type="InterPro" id="IPR037523">
    <property type="entry name" value="VOC_core"/>
</dbReference>
<feature type="domain" description="VOC" evidence="1">
    <location>
        <begin position="5"/>
        <end position="122"/>
    </location>
</feature>
<protein>
    <submittedName>
        <fullName evidence="2">VOC family protein</fullName>
    </submittedName>
</protein>
<evidence type="ECO:0000313" key="2">
    <source>
        <dbReference type="EMBL" id="MDT7832351.1"/>
    </source>
</evidence>
<dbReference type="RefSeq" id="WP_349241611.1">
    <property type="nucleotide sequence ID" value="NZ_JAVTTO010000003.1"/>
</dbReference>
<evidence type="ECO:0000259" key="1">
    <source>
        <dbReference type="PROSITE" id="PS51819"/>
    </source>
</evidence>
<dbReference type="PANTHER" id="PTHR36503">
    <property type="entry name" value="BLR2520 PROTEIN"/>
    <property type="match status" value="1"/>
</dbReference>
<keyword evidence="3" id="KW-1185">Reference proteome</keyword>
<proteinExistence type="predicted"/>
<dbReference type="Proteomes" id="UP001257277">
    <property type="component" value="Unassembled WGS sequence"/>
</dbReference>
<dbReference type="PROSITE" id="PS51819">
    <property type="entry name" value="VOC"/>
    <property type="match status" value="2"/>
</dbReference>
<dbReference type="Gene3D" id="3.10.180.10">
    <property type="entry name" value="2,3-Dihydroxybiphenyl 1,2-Dioxygenase, domain 1"/>
    <property type="match status" value="2"/>
</dbReference>
<dbReference type="EMBL" id="JAVTTO010000003">
    <property type="protein sequence ID" value="MDT7832351.1"/>
    <property type="molecule type" value="Genomic_DNA"/>
</dbReference>
<name>A0ABU3LGD8_9FLAO</name>
<accession>A0ABU3LGD8</accession>
<dbReference type="Pfam" id="PF00903">
    <property type="entry name" value="Glyoxalase"/>
    <property type="match status" value="1"/>
</dbReference>